<organism evidence="1">
    <name type="scientific">Zea mays</name>
    <name type="common">Maize</name>
    <dbReference type="NCBI Taxonomy" id="4577"/>
    <lineage>
        <taxon>Eukaryota</taxon>
        <taxon>Viridiplantae</taxon>
        <taxon>Streptophyta</taxon>
        <taxon>Embryophyta</taxon>
        <taxon>Tracheophyta</taxon>
        <taxon>Spermatophyta</taxon>
        <taxon>Magnoliopsida</taxon>
        <taxon>Liliopsida</taxon>
        <taxon>Poales</taxon>
        <taxon>Poaceae</taxon>
        <taxon>PACMAD clade</taxon>
        <taxon>Panicoideae</taxon>
        <taxon>Andropogonodae</taxon>
        <taxon>Andropogoneae</taxon>
        <taxon>Tripsacinae</taxon>
        <taxon>Zea</taxon>
    </lineage>
</organism>
<proteinExistence type="predicted"/>
<gene>
    <name evidence="1" type="ORF">ZEAMMB73_Zm00001d002239</name>
</gene>
<sequence length="90" mass="9713">MWAWGCVRDREAPSCPRSRSPPRRSCSRSPAVIVAPTSPVVTAASTSTPMGSGCGPQISFQTAKLEGDSLTRADLPWSKGRWGWISQSQH</sequence>
<name>A0A1D6DY64_MAIZE</name>
<dbReference type="AlphaFoldDB" id="A0A1D6DY64"/>
<protein>
    <submittedName>
        <fullName evidence="1">Uncharacterized protein</fullName>
    </submittedName>
</protein>
<accession>A0A1D6DY64</accession>
<reference evidence="1" key="1">
    <citation type="submission" date="2015-12" db="EMBL/GenBank/DDBJ databases">
        <title>Update maize B73 reference genome by single molecule sequencing technologies.</title>
        <authorList>
            <consortium name="Maize Genome Sequencing Project"/>
            <person name="Ware D."/>
        </authorList>
    </citation>
    <scope>NUCLEOTIDE SEQUENCE [LARGE SCALE GENOMIC DNA]</scope>
    <source>
        <tissue evidence="1">Seedling</tissue>
    </source>
</reference>
<dbReference type="EMBL" id="CM007648">
    <property type="protein sequence ID" value="ONM13640.1"/>
    <property type="molecule type" value="Genomic_DNA"/>
</dbReference>
<evidence type="ECO:0000313" key="1">
    <source>
        <dbReference type="EMBL" id="ONM13640.1"/>
    </source>
</evidence>